<keyword evidence="2" id="KW-1185">Reference proteome</keyword>
<gene>
    <name evidence="1" type="ORF">CSSPJE1EN1_LOCUS17512</name>
</gene>
<proteinExistence type="predicted"/>
<evidence type="ECO:0000313" key="2">
    <source>
        <dbReference type="Proteomes" id="UP001497444"/>
    </source>
</evidence>
<accession>A0ABP0WYV9</accession>
<dbReference type="EMBL" id="OZ020099">
    <property type="protein sequence ID" value="CAK9272034.1"/>
    <property type="molecule type" value="Genomic_DNA"/>
</dbReference>
<protein>
    <submittedName>
        <fullName evidence="1">Uncharacterized protein</fullName>
    </submittedName>
</protein>
<name>A0ABP0WYV9_9BRYO</name>
<sequence length="95" mass="10292">MLAARQSQGHELALEELNAGTRGTSNRDIFSADMVAATRRNGGTQPSQSATPLKAVIQGAVYFVTYQKRRVSATCFKRLGTTHVIQFANDTCSNT</sequence>
<reference evidence="1" key="1">
    <citation type="submission" date="2024-02" db="EMBL/GenBank/DDBJ databases">
        <authorList>
            <consortium name="ELIXIR-Norway"/>
            <consortium name="Elixir Norway"/>
        </authorList>
    </citation>
    <scope>NUCLEOTIDE SEQUENCE</scope>
</reference>
<evidence type="ECO:0000313" key="1">
    <source>
        <dbReference type="EMBL" id="CAK9272034.1"/>
    </source>
</evidence>
<dbReference type="Proteomes" id="UP001497444">
    <property type="component" value="Chromosome 4"/>
</dbReference>
<organism evidence="1 2">
    <name type="scientific">Sphagnum jensenii</name>
    <dbReference type="NCBI Taxonomy" id="128206"/>
    <lineage>
        <taxon>Eukaryota</taxon>
        <taxon>Viridiplantae</taxon>
        <taxon>Streptophyta</taxon>
        <taxon>Embryophyta</taxon>
        <taxon>Bryophyta</taxon>
        <taxon>Sphagnophytina</taxon>
        <taxon>Sphagnopsida</taxon>
        <taxon>Sphagnales</taxon>
        <taxon>Sphagnaceae</taxon>
        <taxon>Sphagnum</taxon>
    </lineage>
</organism>